<feature type="domain" description="RNA polymerase sigma factor 70 region 4 type 2" evidence="8">
    <location>
        <begin position="143"/>
        <end position="186"/>
    </location>
</feature>
<dbReference type="InterPro" id="IPR014284">
    <property type="entry name" value="RNA_pol_sigma-70_dom"/>
</dbReference>
<dbReference type="GO" id="GO:0016987">
    <property type="term" value="F:sigma factor activity"/>
    <property type="evidence" value="ECO:0007669"/>
    <property type="project" value="UniProtKB-KW"/>
</dbReference>
<keyword evidence="4" id="KW-0238">DNA-binding</keyword>
<dbReference type="PANTHER" id="PTHR43133:SF8">
    <property type="entry name" value="RNA POLYMERASE SIGMA FACTOR HI_1459-RELATED"/>
    <property type="match status" value="1"/>
</dbReference>
<protein>
    <submittedName>
        <fullName evidence="9">RNA polymerase sigma factor, sigma-70 family</fullName>
    </submittedName>
</protein>
<dbReference type="InterPro" id="IPR036388">
    <property type="entry name" value="WH-like_DNA-bd_sf"/>
</dbReference>
<evidence type="ECO:0000259" key="8">
    <source>
        <dbReference type="Pfam" id="PF08281"/>
    </source>
</evidence>
<dbReference type="InterPro" id="IPR029063">
    <property type="entry name" value="SAM-dependent_MTases_sf"/>
</dbReference>
<keyword evidence="3" id="KW-0731">Sigma factor</keyword>
<keyword evidence="10" id="KW-1185">Reference proteome</keyword>
<dbReference type="GO" id="GO:0008757">
    <property type="term" value="F:S-adenosylmethionine-dependent methyltransferase activity"/>
    <property type="evidence" value="ECO:0007669"/>
    <property type="project" value="InterPro"/>
</dbReference>
<evidence type="ECO:0000256" key="5">
    <source>
        <dbReference type="ARBA" id="ARBA00023163"/>
    </source>
</evidence>
<evidence type="ECO:0000256" key="1">
    <source>
        <dbReference type="ARBA" id="ARBA00010641"/>
    </source>
</evidence>
<dbReference type="InterPro" id="IPR039425">
    <property type="entry name" value="RNA_pol_sigma-70-like"/>
</dbReference>
<evidence type="ECO:0000259" key="7">
    <source>
        <dbReference type="Pfam" id="PF08241"/>
    </source>
</evidence>
<proteinExistence type="inferred from homology"/>
<dbReference type="NCBIfam" id="TIGR02937">
    <property type="entry name" value="sigma70-ECF"/>
    <property type="match status" value="1"/>
</dbReference>
<gene>
    <name evidence="9" type="ordered locus">Desdi_0751</name>
</gene>
<evidence type="ECO:0000256" key="2">
    <source>
        <dbReference type="ARBA" id="ARBA00023015"/>
    </source>
</evidence>
<dbReference type="InterPro" id="IPR013216">
    <property type="entry name" value="Methyltransf_11"/>
</dbReference>
<dbReference type="Gene3D" id="3.40.50.150">
    <property type="entry name" value="Vaccinia Virus protein VP39"/>
    <property type="match status" value="1"/>
</dbReference>
<dbReference type="CDD" id="cd02440">
    <property type="entry name" value="AdoMet_MTases"/>
    <property type="match status" value="1"/>
</dbReference>
<dbReference type="Proteomes" id="UP000010797">
    <property type="component" value="Chromosome"/>
</dbReference>
<keyword evidence="5" id="KW-0804">Transcription</keyword>
<dbReference type="PANTHER" id="PTHR43133">
    <property type="entry name" value="RNA POLYMERASE ECF-TYPE SIGMA FACTO"/>
    <property type="match status" value="1"/>
</dbReference>
<evidence type="ECO:0000256" key="4">
    <source>
        <dbReference type="ARBA" id="ARBA00023125"/>
    </source>
</evidence>
<dbReference type="GO" id="GO:0006352">
    <property type="term" value="P:DNA-templated transcription initiation"/>
    <property type="evidence" value="ECO:0007669"/>
    <property type="project" value="InterPro"/>
</dbReference>
<dbReference type="eggNOG" id="COG2226">
    <property type="taxonomic scope" value="Bacteria"/>
</dbReference>
<evidence type="ECO:0000259" key="6">
    <source>
        <dbReference type="Pfam" id="PF04542"/>
    </source>
</evidence>
<feature type="domain" description="Methyltransferase type 11" evidence="7">
    <location>
        <begin position="273"/>
        <end position="368"/>
    </location>
</feature>
<dbReference type="GO" id="GO:0003677">
    <property type="term" value="F:DNA binding"/>
    <property type="evidence" value="ECO:0007669"/>
    <property type="project" value="UniProtKB-KW"/>
</dbReference>
<dbReference type="InterPro" id="IPR013324">
    <property type="entry name" value="RNA_pol_sigma_r3/r4-like"/>
</dbReference>
<sequence length="438" mass="50335">MTDICTKDDCELVLFCGKTSSNGNAPDDDSIFQVLYKLYKQPIYAFFYKKLNNDYSAAEDLTQETFTKVYQNVAKVNDFCGIKSWIYAIANNTYIDYWRKHQKNFSRDVPLELDSAAMPTDNNSPLHDLLDSEINLDLNEIYQALPPKYLQAIFLHEQNYSYGQAAKVMDISLSAYTSLLNRARLKTKEVMIYNLFRVSKDTLTKKEYDTLSQWLGPIQLFYGVTGPIKQGMLEHFNTSADSYNELNFHHYHSLIDDFIIRKYPLNKKHVVADFGMGTGIFASKLSRYVARVDGYDFSKEMCDLAEKTFRDNQVDNVVCKNVDFLKRNASADKYDYAYCMTVLHHLTYPHNAVKKMVRMLKDGGGLIISDFAKHNCAELVEVRSDLWYGFTKEQFTKYLTDAGLKNVWVEIHKKAPITFISESGKTIKIPTIIGGGEK</sequence>
<comment type="similarity">
    <text evidence="1">Belongs to the sigma-70 factor family. ECF subfamily.</text>
</comment>
<dbReference type="InterPro" id="IPR007627">
    <property type="entry name" value="RNA_pol_sigma70_r2"/>
</dbReference>
<dbReference type="Pfam" id="PF08281">
    <property type="entry name" value="Sigma70_r4_2"/>
    <property type="match status" value="1"/>
</dbReference>
<dbReference type="OrthoDB" id="9784984at2"/>
<accession>L0F5P5</accession>
<evidence type="ECO:0000313" key="9">
    <source>
        <dbReference type="EMBL" id="AGA68278.1"/>
    </source>
</evidence>
<dbReference type="eggNOG" id="COG1595">
    <property type="taxonomic scope" value="Bacteria"/>
</dbReference>
<dbReference type="EMBL" id="CP003344">
    <property type="protein sequence ID" value="AGA68278.1"/>
    <property type="molecule type" value="Genomic_DNA"/>
</dbReference>
<dbReference type="Pfam" id="PF08241">
    <property type="entry name" value="Methyltransf_11"/>
    <property type="match status" value="1"/>
</dbReference>
<dbReference type="RefSeq" id="WP_015261279.1">
    <property type="nucleotide sequence ID" value="NC_019903.1"/>
</dbReference>
<dbReference type="SUPFAM" id="SSF88946">
    <property type="entry name" value="Sigma2 domain of RNA polymerase sigma factors"/>
    <property type="match status" value="1"/>
</dbReference>
<evidence type="ECO:0000313" key="10">
    <source>
        <dbReference type="Proteomes" id="UP000010797"/>
    </source>
</evidence>
<dbReference type="InterPro" id="IPR013325">
    <property type="entry name" value="RNA_pol_sigma_r2"/>
</dbReference>
<reference evidence="10" key="1">
    <citation type="submission" date="2012-02" db="EMBL/GenBank/DDBJ databases">
        <title>Complete sequence of Desulfitobacterium dichloroeliminans LMG P-21439.</title>
        <authorList>
            <person name="Lucas S."/>
            <person name="Han J."/>
            <person name="Lapidus A."/>
            <person name="Cheng J.-F."/>
            <person name="Goodwin L."/>
            <person name="Pitluck S."/>
            <person name="Peters L."/>
            <person name="Ovchinnikova G."/>
            <person name="Teshima H."/>
            <person name="Detter J.C."/>
            <person name="Han C."/>
            <person name="Tapia R."/>
            <person name="Land M."/>
            <person name="Hauser L."/>
            <person name="Kyrpides N."/>
            <person name="Ivanova N."/>
            <person name="Pagani I."/>
            <person name="Kruse T."/>
            <person name="de Vos W.M."/>
            <person name="Boon N."/>
            <person name="Smidt H."/>
            <person name="Woyke T."/>
        </authorList>
    </citation>
    <scope>NUCLEOTIDE SEQUENCE [LARGE SCALE GENOMIC DNA]</scope>
    <source>
        <strain evidence="10">LMG P-21439 / DCA1</strain>
    </source>
</reference>
<dbReference type="HOGENOM" id="CLU_653336_0_0_9"/>
<dbReference type="AlphaFoldDB" id="L0F5P5"/>
<feature type="domain" description="RNA polymerase sigma-70 region 2" evidence="6">
    <location>
        <begin position="35"/>
        <end position="103"/>
    </location>
</feature>
<dbReference type="Pfam" id="PF04542">
    <property type="entry name" value="Sigma70_r2"/>
    <property type="match status" value="1"/>
</dbReference>
<organism evidence="9 10">
    <name type="scientific">Desulfitobacterium dichloroeliminans (strain LMG P-21439 / DCA1)</name>
    <dbReference type="NCBI Taxonomy" id="871963"/>
    <lineage>
        <taxon>Bacteria</taxon>
        <taxon>Bacillati</taxon>
        <taxon>Bacillota</taxon>
        <taxon>Clostridia</taxon>
        <taxon>Eubacteriales</taxon>
        <taxon>Desulfitobacteriaceae</taxon>
        <taxon>Desulfitobacterium</taxon>
    </lineage>
</organism>
<dbReference type="Gene3D" id="1.10.10.10">
    <property type="entry name" value="Winged helix-like DNA-binding domain superfamily/Winged helix DNA-binding domain"/>
    <property type="match status" value="1"/>
</dbReference>
<dbReference type="InterPro" id="IPR013249">
    <property type="entry name" value="RNA_pol_sigma70_r4_t2"/>
</dbReference>
<keyword evidence="2" id="KW-0805">Transcription regulation</keyword>
<name>L0F5P5_DESDL</name>
<dbReference type="KEGG" id="ddl:Desdi_0751"/>
<dbReference type="SUPFAM" id="SSF88659">
    <property type="entry name" value="Sigma3 and sigma4 domains of RNA polymerase sigma factors"/>
    <property type="match status" value="1"/>
</dbReference>
<evidence type="ECO:0000256" key="3">
    <source>
        <dbReference type="ARBA" id="ARBA00023082"/>
    </source>
</evidence>
<dbReference type="STRING" id="871963.Desdi_0751"/>
<dbReference type="SUPFAM" id="SSF53335">
    <property type="entry name" value="S-adenosyl-L-methionine-dependent methyltransferases"/>
    <property type="match status" value="1"/>
</dbReference>
<dbReference type="Gene3D" id="1.10.1740.10">
    <property type="match status" value="1"/>
</dbReference>